<dbReference type="GO" id="GO:0016757">
    <property type="term" value="F:glycosyltransferase activity"/>
    <property type="evidence" value="ECO:0007669"/>
    <property type="project" value="UniProtKB-KW"/>
</dbReference>
<evidence type="ECO:0000313" key="4">
    <source>
        <dbReference type="EMBL" id="SHO48471.1"/>
    </source>
</evidence>
<proteinExistence type="inferred from homology"/>
<name>A0A1M7Y7A2_9FIRM</name>
<keyword evidence="2" id="KW-0808">Transferase</keyword>
<dbReference type="Pfam" id="PF04041">
    <property type="entry name" value="Glyco_hydro_130"/>
    <property type="match status" value="1"/>
</dbReference>
<dbReference type="PANTHER" id="PTHR34106">
    <property type="entry name" value="GLYCOSIDASE"/>
    <property type="match status" value="1"/>
</dbReference>
<keyword evidence="5" id="KW-1185">Reference proteome</keyword>
<keyword evidence="1" id="KW-0328">Glycosyltransferase</keyword>
<evidence type="ECO:0000313" key="5">
    <source>
        <dbReference type="Proteomes" id="UP000184612"/>
    </source>
</evidence>
<dbReference type="AlphaFoldDB" id="A0A1M7Y7A2"/>
<dbReference type="InterPro" id="IPR023296">
    <property type="entry name" value="Glyco_hydro_beta-prop_sf"/>
</dbReference>
<dbReference type="Gene3D" id="2.115.10.20">
    <property type="entry name" value="Glycosyl hydrolase domain, family 43"/>
    <property type="match status" value="1"/>
</dbReference>
<dbReference type="PANTHER" id="PTHR34106:SF1">
    <property type="entry name" value="1,4-BETA-MANNOSYL-N-ACETYLGLUCOSAMINE PHOSPHORYLASE"/>
    <property type="match status" value="1"/>
</dbReference>
<dbReference type="STRING" id="1121345.SAMN02745217_01864"/>
<dbReference type="Proteomes" id="UP000184612">
    <property type="component" value="Unassembled WGS sequence"/>
</dbReference>
<dbReference type="RefSeq" id="WP_073588573.1">
    <property type="nucleotide sequence ID" value="NZ_FRFD01000005.1"/>
</dbReference>
<accession>A0A1M7Y7A2</accession>
<reference evidence="4 5" key="1">
    <citation type="submission" date="2016-12" db="EMBL/GenBank/DDBJ databases">
        <authorList>
            <person name="Song W.-J."/>
            <person name="Kurnit D.M."/>
        </authorList>
    </citation>
    <scope>NUCLEOTIDE SEQUENCE [LARGE SCALE GENOMIC DNA]</scope>
    <source>
        <strain evidence="4 5">DSM 12503</strain>
    </source>
</reference>
<gene>
    <name evidence="4" type="ORF">SAMN02745217_01864</name>
</gene>
<evidence type="ECO:0000256" key="1">
    <source>
        <dbReference type="ARBA" id="ARBA00022676"/>
    </source>
</evidence>
<dbReference type="InterPro" id="IPR007184">
    <property type="entry name" value="Mannoside_phosphorylase"/>
</dbReference>
<dbReference type="PIRSF" id="PIRSF016202">
    <property type="entry name" value="PH1107"/>
    <property type="match status" value="1"/>
</dbReference>
<protein>
    <submittedName>
        <fullName evidence="4">Beta-1,4-mannooligosaccharide/beta-1,4-mannosyl-N-acetylglucosamine phosphorylase</fullName>
    </submittedName>
</protein>
<comment type="similarity">
    <text evidence="3">Belongs to the glycosyl hydrolase 130 family.</text>
</comment>
<dbReference type="CDD" id="cd08993">
    <property type="entry name" value="GH130"/>
    <property type="match status" value="1"/>
</dbReference>
<organism evidence="4 5">
    <name type="scientific">Anaerocolumna xylanovorans DSM 12503</name>
    <dbReference type="NCBI Taxonomy" id="1121345"/>
    <lineage>
        <taxon>Bacteria</taxon>
        <taxon>Bacillati</taxon>
        <taxon>Bacillota</taxon>
        <taxon>Clostridia</taxon>
        <taxon>Lachnospirales</taxon>
        <taxon>Lachnospiraceae</taxon>
        <taxon>Anaerocolumna</taxon>
    </lineage>
</organism>
<dbReference type="SUPFAM" id="SSF75005">
    <property type="entry name" value="Arabinanase/levansucrase/invertase"/>
    <property type="match status" value="1"/>
</dbReference>
<dbReference type="OrthoDB" id="9759709at2"/>
<evidence type="ECO:0000256" key="3">
    <source>
        <dbReference type="ARBA" id="ARBA00024356"/>
    </source>
</evidence>
<evidence type="ECO:0000256" key="2">
    <source>
        <dbReference type="ARBA" id="ARBA00022679"/>
    </source>
</evidence>
<dbReference type="EMBL" id="FRFD01000005">
    <property type="protein sequence ID" value="SHO48471.1"/>
    <property type="molecule type" value="Genomic_DNA"/>
</dbReference>
<sequence length="340" mass="38548">MDKVRMLAESQPNIPWQEKPANEAGPVWRYSENPIIGRNPLKGVARIFNSAVVPYEGKFIGVFRGEQKNGVPHLYLGHSEDGIHWTYNEEKIPFVNEKGEPYMPRYAYDPRLIKVEDTYYIIWCTDFYGAALGLAKTTDFRTFVRLDNPFLPFNRNGVFFPRKINGNFMLLSRPSDSGHTPFGDIFLSESPDLVYWGKHKHVMTKGNGQWWQTLKIGGGAAPIETTEGWLLFYHGVAGTCNGYVYSMGAAILDAENPSIVKYRSENFILTPEEWYEERGFVANVVFPCATLHDAETGRIAIYYGAADSYVGLAFTTLDEIVRYIKEHNVKIGDDDTIGII</sequence>